<comment type="caution">
    <text evidence="3">The sequence shown here is derived from an EMBL/GenBank/DDBJ whole genome shotgun (WGS) entry which is preliminary data.</text>
</comment>
<dbReference type="InterPro" id="IPR012429">
    <property type="entry name" value="HGSNAT_cat"/>
</dbReference>
<evidence type="ECO:0000313" key="3">
    <source>
        <dbReference type="EMBL" id="GGE33024.1"/>
    </source>
</evidence>
<sequence>MTHVPRTDLKPRLPMIDLARGLALVAMAVYHFSWDLSFFRLIEVNVSGEPGWRLFARLIAGSFLFLVGVSLVLASRGGLSRAAFLRRLALVAGAAALITLATWYAFPSSFIFFGILHHIALASLLALPFLKAPISVTAVIAAAVFALPFFFTHDVFAQPALLWTGLAPVPPVTNDYVPLFPWFGVVLAGVVAARLALAFPDRLRWAERKPTSNVGRLLVWGGKRSLWVYLIHQPVLLAVLWLVAQELGPAPAADDQSFAQSCQQSCTSAGSDAEFCTAFCGCAADSLKREGLWGALMSGRMNDVAQARVAEVTAMCRSNHPMP</sequence>
<evidence type="ECO:0000259" key="2">
    <source>
        <dbReference type="Pfam" id="PF07786"/>
    </source>
</evidence>
<feature type="domain" description="Heparan-alpha-glucosaminide N-acetyltransferase catalytic" evidence="2">
    <location>
        <begin position="12"/>
        <end position="234"/>
    </location>
</feature>
<keyword evidence="1" id="KW-1133">Transmembrane helix</keyword>
<name>A0A8J2VNM0_9RHOB</name>
<dbReference type="AlphaFoldDB" id="A0A8J2VNM0"/>
<feature type="transmembrane region" description="Helical" evidence="1">
    <location>
        <begin position="110"/>
        <end position="130"/>
    </location>
</feature>
<organism evidence="3 4">
    <name type="scientific">Agaricicola taiwanensis</name>
    <dbReference type="NCBI Taxonomy" id="591372"/>
    <lineage>
        <taxon>Bacteria</taxon>
        <taxon>Pseudomonadati</taxon>
        <taxon>Pseudomonadota</taxon>
        <taxon>Alphaproteobacteria</taxon>
        <taxon>Rhodobacterales</taxon>
        <taxon>Paracoccaceae</taxon>
        <taxon>Agaricicola</taxon>
    </lineage>
</organism>
<reference evidence="3" key="2">
    <citation type="submission" date="2020-09" db="EMBL/GenBank/DDBJ databases">
        <authorList>
            <person name="Sun Q."/>
            <person name="Sedlacek I."/>
        </authorList>
    </citation>
    <scope>NUCLEOTIDE SEQUENCE</scope>
    <source>
        <strain evidence="3">CCM 7684</strain>
    </source>
</reference>
<proteinExistence type="predicted"/>
<evidence type="ECO:0000256" key="1">
    <source>
        <dbReference type="SAM" id="Phobius"/>
    </source>
</evidence>
<accession>A0A8J2VNM0</accession>
<feature type="transmembrane region" description="Helical" evidence="1">
    <location>
        <begin position="176"/>
        <end position="199"/>
    </location>
</feature>
<dbReference type="EMBL" id="BMCP01000001">
    <property type="protein sequence ID" value="GGE33024.1"/>
    <property type="molecule type" value="Genomic_DNA"/>
</dbReference>
<gene>
    <name evidence="3" type="ORF">GCM10007276_07860</name>
</gene>
<protein>
    <submittedName>
        <fullName evidence="3">Membrane protein</fullName>
    </submittedName>
</protein>
<evidence type="ECO:0000313" key="4">
    <source>
        <dbReference type="Proteomes" id="UP000602745"/>
    </source>
</evidence>
<feature type="transmembrane region" description="Helical" evidence="1">
    <location>
        <begin position="54"/>
        <end position="73"/>
    </location>
</feature>
<feature type="transmembrane region" description="Helical" evidence="1">
    <location>
        <begin position="21"/>
        <end position="42"/>
    </location>
</feature>
<dbReference type="RefSeq" id="WP_188408379.1">
    <property type="nucleotide sequence ID" value="NZ_BMCP01000001.1"/>
</dbReference>
<keyword evidence="1" id="KW-0812">Transmembrane</keyword>
<dbReference type="Proteomes" id="UP000602745">
    <property type="component" value="Unassembled WGS sequence"/>
</dbReference>
<dbReference type="Pfam" id="PF07786">
    <property type="entry name" value="HGSNAT_cat"/>
    <property type="match status" value="1"/>
</dbReference>
<keyword evidence="1" id="KW-0472">Membrane</keyword>
<reference evidence="3" key="1">
    <citation type="journal article" date="2014" name="Int. J. Syst. Evol. Microbiol.">
        <title>Complete genome sequence of Corynebacterium casei LMG S-19264T (=DSM 44701T), isolated from a smear-ripened cheese.</title>
        <authorList>
            <consortium name="US DOE Joint Genome Institute (JGI-PGF)"/>
            <person name="Walter F."/>
            <person name="Albersmeier A."/>
            <person name="Kalinowski J."/>
            <person name="Ruckert C."/>
        </authorList>
    </citation>
    <scope>NUCLEOTIDE SEQUENCE</scope>
    <source>
        <strain evidence="3">CCM 7684</strain>
    </source>
</reference>
<feature type="transmembrane region" description="Helical" evidence="1">
    <location>
        <begin position="85"/>
        <end position="104"/>
    </location>
</feature>
<feature type="transmembrane region" description="Helical" evidence="1">
    <location>
        <begin position="137"/>
        <end position="156"/>
    </location>
</feature>
<keyword evidence="4" id="KW-1185">Reference proteome</keyword>